<keyword evidence="6" id="KW-1185">Reference proteome</keyword>
<comment type="similarity">
    <text evidence="1">Belongs to the Rv1128c/1148c/1588c/1702c/1945/3466 family.</text>
</comment>
<dbReference type="InterPro" id="IPR003615">
    <property type="entry name" value="HNH_nuc"/>
</dbReference>
<dbReference type="InterPro" id="IPR003870">
    <property type="entry name" value="DUF222"/>
</dbReference>
<protein>
    <recommendedName>
        <fullName evidence="4">HNH nuclease domain-containing protein</fullName>
    </recommendedName>
</protein>
<organism evidence="5 6">
    <name type="scientific">Nocardioides marinisabuli</name>
    <dbReference type="NCBI Taxonomy" id="419476"/>
    <lineage>
        <taxon>Bacteria</taxon>
        <taxon>Bacillati</taxon>
        <taxon>Actinomycetota</taxon>
        <taxon>Actinomycetes</taxon>
        <taxon>Propionibacteriales</taxon>
        <taxon>Nocardioidaceae</taxon>
        <taxon>Nocardioides</taxon>
    </lineage>
</organism>
<feature type="coiled-coil region" evidence="2">
    <location>
        <begin position="20"/>
        <end position="47"/>
    </location>
</feature>
<dbReference type="Pfam" id="PF01844">
    <property type="entry name" value="HNH"/>
    <property type="match status" value="1"/>
</dbReference>
<keyword evidence="2" id="KW-0175">Coiled coil</keyword>
<proteinExistence type="inferred from homology"/>
<gene>
    <name evidence="5" type="ORF">BKA08_001009</name>
</gene>
<evidence type="ECO:0000313" key="5">
    <source>
        <dbReference type="EMBL" id="NYD56771.1"/>
    </source>
</evidence>
<accession>A0A7Y9EZV8</accession>
<name>A0A7Y9EZV8_9ACTN</name>
<dbReference type="SMART" id="SM00507">
    <property type="entry name" value="HNHc"/>
    <property type="match status" value="1"/>
</dbReference>
<evidence type="ECO:0000256" key="2">
    <source>
        <dbReference type="SAM" id="Coils"/>
    </source>
</evidence>
<comment type="caution">
    <text evidence="5">The sequence shown here is derived from an EMBL/GenBank/DDBJ whole genome shotgun (WGS) entry which is preliminary data.</text>
</comment>
<dbReference type="GO" id="GO:0004519">
    <property type="term" value="F:endonuclease activity"/>
    <property type="evidence" value="ECO:0007669"/>
    <property type="project" value="InterPro"/>
</dbReference>
<dbReference type="GO" id="GO:0003676">
    <property type="term" value="F:nucleic acid binding"/>
    <property type="evidence" value="ECO:0007669"/>
    <property type="project" value="InterPro"/>
</dbReference>
<dbReference type="EMBL" id="JACCBE010000001">
    <property type="protein sequence ID" value="NYD56771.1"/>
    <property type="molecule type" value="Genomic_DNA"/>
</dbReference>
<dbReference type="Pfam" id="PF02720">
    <property type="entry name" value="DUF222"/>
    <property type="match status" value="1"/>
</dbReference>
<evidence type="ECO:0000256" key="3">
    <source>
        <dbReference type="SAM" id="MobiDB-lite"/>
    </source>
</evidence>
<feature type="region of interest" description="Disordered" evidence="3">
    <location>
        <begin position="382"/>
        <end position="409"/>
    </location>
</feature>
<evidence type="ECO:0000259" key="4">
    <source>
        <dbReference type="SMART" id="SM00507"/>
    </source>
</evidence>
<feature type="compositionally biased region" description="Pro residues" evidence="3">
    <location>
        <begin position="397"/>
        <end position="407"/>
    </location>
</feature>
<dbReference type="CDD" id="cd00085">
    <property type="entry name" value="HNHc"/>
    <property type="match status" value="1"/>
</dbReference>
<evidence type="ECO:0000313" key="6">
    <source>
        <dbReference type="Proteomes" id="UP000516957"/>
    </source>
</evidence>
<dbReference type="Proteomes" id="UP000516957">
    <property type="component" value="Unassembled WGS sequence"/>
</dbReference>
<evidence type="ECO:0000256" key="1">
    <source>
        <dbReference type="ARBA" id="ARBA00023450"/>
    </source>
</evidence>
<dbReference type="RefSeq" id="WP_179614621.1">
    <property type="nucleotide sequence ID" value="NZ_JACCBE010000001.1"/>
</dbReference>
<reference evidence="5 6" key="1">
    <citation type="submission" date="2020-07" db="EMBL/GenBank/DDBJ databases">
        <title>Sequencing the genomes of 1000 actinobacteria strains.</title>
        <authorList>
            <person name="Klenk H.-P."/>
        </authorList>
    </citation>
    <scope>NUCLEOTIDE SEQUENCE [LARGE SCALE GENOMIC DNA]</scope>
    <source>
        <strain evidence="5 6">DSM 18965</strain>
    </source>
</reference>
<dbReference type="GO" id="GO:0008270">
    <property type="term" value="F:zinc ion binding"/>
    <property type="evidence" value="ECO:0007669"/>
    <property type="project" value="InterPro"/>
</dbReference>
<feature type="domain" description="HNH nuclease" evidence="4">
    <location>
        <begin position="310"/>
        <end position="360"/>
    </location>
</feature>
<dbReference type="AlphaFoldDB" id="A0A7Y9EZV8"/>
<sequence length="421" mass="45652">MFEAINDSLPGTPGECVAMLEELESLKAHLAARQARLTARLDDLQADASDRSVGAQVALARHESPHRGARLRAMACTLVDDLPHVLAALDDGLINEHRAEILATEADHVHSALRPAFDTALGDLLATGTPLGDRALRLAAQRIAIRLDDHAAARRRERAHRNRHLTYQRREDGTAQITAIISDVQAAAVMQSLHQRATQLKAQPDEDRTHAQIIADLFVARLTGQITATHTPIALNIVISAEALLGDGSDADEPAEVVPMYGGAGGPIPASVARNLLACAPEMGTRVRRLFADTDQLVAMESTSRTFDGLLRQFITLRDRTCRTPWCNAPIRHHDHITPDHAGGPTSTLNGQGLCAACNQLKEEPGWHHKVLHHYDLDPHDVEITSPAGQTTHSRAPDPPGLLPPEPTWVLESPGHWVLTA</sequence>
<dbReference type="InterPro" id="IPR002711">
    <property type="entry name" value="HNH"/>
</dbReference>